<organism evidence="1 2">
    <name type="scientific">Necator americanus</name>
    <name type="common">Human hookworm</name>
    <dbReference type="NCBI Taxonomy" id="51031"/>
    <lineage>
        <taxon>Eukaryota</taxon>
        <taxon>Metazoa</taxon>
        <taxon>Ecdysozoa</taxon>
        <taxon>Nematoda</taxon>
        <taxon>Chromadorea</taxon>
        <taxon>Rhabditida</taxon>
        <taxon>Rhabditina</taxon>
        <taxon>Rhabditomorpha</taxon>
        <taxon>Strongyloidea</taxon>
        <taxon>Ancylostomatidae</taxon>
        <taxon>Bunostominae</taxon>
        <taxon>Necator</taxon>
    </lineage>
</organism>
<proteinExistence type="predicted"/>
<evidence type="ECO:0000313" key="1">
    <source>
        <dbReference type="EMBL" id="KAK6748107.1"/>
    </source>
</evidence>
<keyword evidence="2" id="KW-1185">Reference proteome</keyword>
<protein>
    <submittedName>
        <fullName evidence="1">Uncharacterized protein</fullName>
    </submittedName>
</protein>
<name>A0ABR1DCR9_NECAM</name>
<reference evidence="1 2" key="1">
    <citation type="submission" date="2023-08" db="EMBL/GenBank/DDBJ databases">
        <title>A Necator americanus chromosomal reference genome.</title>
        <authorList>
            <person name="Ilik V."/>
            <person name="Petrzelkova K.J."/>
            <person name="Pardy F."/>
            <person name="Fuh T."/>
            <person name="Niatou-Singa F.S."/>
            <person name="Gouil Q."/>
            <person name="Baker L."/>
            <person name="Ritchie M.E."/>
            <person name="Jex A.R."/>
            <person name="Gazzola D."/>
            <person name="Li H."/>
            <person name="Toshio Fujiwara R."/>
            <person name="Zhan B."/>
            <person name="Aroian R.V."/>
            <person name="Pafco B."/>
            <person name="Schwarz E.M."/>
        </authorList>
    </citation>
    <scope>NUCLEOTIDE SEQUENCE [LARGE SCALE GENOMIC DNA]</scope>
    <source>
        <strain evidence="1 2">Aroian</strain>
        <tissue evidence="1">Whole animal</tissue>
    </source>
</reference>
<comment type="caution">
    <text evidence="1">The sequence shown here is derived from an EMBL/GenBank/DDBJ whole genome shotgun (WGS) entry which is preliminary data.</text>
</comment>
<dbReference type="Proteomes" id="UP001303046">
    <property type="component" value="Unassembled WGS sequence"/>
</dbReference>
<accession>A0ABR1DCR9</accession>
<evidence type="ECO:0000313" key="2">
    <source>
        <dbReference type="Proteomes" id="UP001303046"/>
    </source>
</evidence>
<sequence length="102" mass="11668">MGLFRWITKQQRLVGKMIQELKFLRKSSLCQGGAKMFEDEPIPIVPNLLRGDTGEDAKSRRVWNRDKWMDSVLALAVDREGRAELCSRTKNLGEVVGRPPIK</sequence>
<gene>
    <name evidence="1" type="primary">Necator_chrIV.g14290</name>
    <name evidence="1" type="ORF">RB195_000996</name>
</gene>
<dbReference type="EMBL" id="JAVFWL010000004">
    <property type="protein sequence ID" value="KAK6748107.1"/>
    <property type="molecule type" value="Genomic_DNA"/>
</dbReference>